<protein>
    <recommendedName>
        <fullName evidence="3">B box-type domain-containing protein</fullName>
    </recommendedName>
</protein>
<evidence type="ECO:0000256" key="2">
    <source>
        <dbReference type="SAM" id="Coils"/>
    </source>
</evidence>
<dbReference type="PROSITE" id="PS50119">
    <property type="entry name" value="ZF_BBOX"/>
    <property type="match status" value="1"/>
</dbReference>
<feature type="domain" description="B box-type" evidence="3">
    <location>
        <begin position="16"/>
        <end position="59"/>
    </location>
</feature>
<dbReference type="PANTHER" id="PTHR25462:SF296">
    <property type="entry name" value="MEIOTIC P26, ISOFORM F"/>
    <property type="match status" value="1"/>
</dbReference>
<dbReference type="SUPFAM" id="SSF57845">
    <property type="entry name" value="B-box zinc-binding domain"/>
    <property type="match status" value="1"/>
</dbReference>
<keyword evidence="2" id="KW-0175">Coiled coil</keyword>
<dbReference type="Gene3D" id="3.30.160.60">
    <property type="entry name" value="Classic Zinc Finger"/>
    <property type="match status" value="1"/>
</dbReference>
<dbReference type="InterPro" id="IPR047153">
    <property type="entry name" value="TRIM45/56/19-like"/>
</dbReference>
<proteinExistence type="predicted"/>
<evidence type="ECO:0000313" key="5">
    <source>
        <dbReference type="Proteomes" id="UP000828390"/>
    </source>
</evidence>
<reference evidence="4" key="1">
    <citation type="journal article" date="2019" name="bioRxiv">
        <title>The Genome of the Zebra Mussel, Dreissena polymorpha: A Resource for Invasive Species Research.</title>
        <authorList>
            <person name="McCartney M.A."/>
            <person name="Auch B."/>
            <person name="Kono T."/>
            <person name="Mallez S."/>
            <person name="Zhang Y."/>
            <person name="Obille A."/>
            <person name="Becker A."/>
            <person name="Abrahante J.E."/>
            <person name="Garbe J."/>
            <person name="Badalamenti J.P."/>
            <person name="Herman A."/>
            <person name="Mangelson H."/>
            <person name="Liachko I."/>
            <person name="Sullivan S."/>
            <person name="Sone E.D."/>
            <person name="Koren S."/>
            <person name="Silverstein K.A.T."/>
            <person name="Beckman K.B."/>
            <person name="Gohl D.M."/>
        </authorList>
    </citation>
    <scope>NUCLEOTIDE SEQUENCE</scope>
    <source>
        <strain evidence="4">Duluth1</strain>
        <tissue evidence="4">Whole animal</tissue>
    </source>
</reference>
<dbReference type="SUPFAM" id="SSF101898">
    <property type="entry name" value="NHL repeat"/>
    <property type="match status" value="1"/>
</dbReference>
<comment type="caution">
    <text evidence="4">The sequence shown here is derived from an EMBL/GenBank/DDBJ whole genome shotgun (WGS) entry which is preliminary data.</text>
</comment>
<evidence type="ECO:0000256" key="1">
    <source>
        <dbReference type="PROSITE-ProRule" id="PRU00024"/>
    </source>
</evidence>
<feature type="coiled-coil region" evidence="2">
    <location>
        <begin position="131"/>
        <end position="230"/>
    </location>
</feature>
<dbReference type="PANTHER" id="PTHR25462">
    <property type="entry name" value="BONUS, ISOFORM C-RELATED"/>
    <property type="match status" value="1"/>
</dbReference>
<dbReference type="InterPro" id="IPR011042">
    <property type="entry name" value="6-blade_b-propeller_TolB-like"/>
</dbReference>
<organism evidence="4 5">
    <name type="scientific">Dreissena polymorpha</name>
    <name type="common">Zebra mussel</name>
    <name type="synonym">Mytilus polymorpha</name>
    <dbReference type="NCBI Taxonomy" id="45954"/>
    <lineage>
        <taxon>Eukaryota</taxon>
        <taxon>Metazoa</taxon>
        <taxon>Spiralia</taxon>
        <taxon>Lophotrochozoa</taxon>
        <taxon>Mollusca</taxon>
        <taxon>Bivalvia</taxon>
        <taxon>Autobranchia</taxon>
        <taxon>Heteroconchia</taxon>
        <taxon>Euheterodonta</taxon>
        <taxon>Imparidentia</taxon>
        <taxon>Neoheterodontei</taxon>
        <taxon>Myida</taxon>
        <taxon>Dreissenoidea</taxon>
        <taxon>Dreissenidae</taxon>
        <taxon>Dreissena</taxon>
    </lineage>
</organism>
<keyword evidence="1" id="KW-0479">Metal-binding</keyword>
<keyword evidence="5" id="KW-1185">Reference proteome</keyword>
<sequence length="568" mass="64784">MATFSQSTIEKGSDMIQDFLCSTCEDKKLDNTADFYCQSCVKFYCRTCIGMHSQLFTKHAPYGRGAMKKWPVPKKVEDFLLKCDVHIDKNIKMFCSEHSELCCTNCAFLNHRHCQKVTLISDIVKSQSADLKHLSVSIQTILKEMKKLQDNQEASIQNVQSSYDEQLSRIQETRREINATLDTIEQKTLKEMKDTLTKLQASTKSEADKCIRLRDELKQLRDAIQDINEKSKLELYFIATRKCEDKIEQSTTFLNTNSLQDKLYITFQPNSEIVQYLSKLSGLGRIEHSTKTLMVQEDPNKVITVLRKSENNVKISSDSKRCMITGILVLPDRQVLVVDNNNNNVKLLDQQYQVVSHWSVTKCPIDICQITSSEVAVTVDNVKNNIHEVQFITVNNRQLVQGRKLQLLHRCNGIAYHHGDLYITSSTALYKYKLNGKLVSKMYEDTSRDYTVNRCAVSPTGDKLYFTNVWQNKLLTLARDGSVLATFTDPGLESPCGVHVTPAGQVLVCVRIWPDPFILQVDSEGKRKLAILMEKNCMLNPYSVCYNRHTASVIVGHQDNSIIVFKVQ</sequence>
<reference evidence="4" key="2">
    <citation type="submission" date="2020-11" db="EMBL/GenBank/DDBJ databases">
        <authorList>
            <person name="McCartney M.A."/>
            <person name="Auch B."/>
            <person name="Kono T."/>
            <person name="Mallez S."/>
            <person name="Becker A."/>
            <person name="Gohl D.M."/>
            <person name="Silverstein K.A.T."/>
            <person name="Koren S."/>
            <person name="Bechman K.B."/>
            <person name="Herman A."/>
            <person name="Abrahante J.E."/>
            <person name="Garbe J."/>
        </authorList>
    </citation>
    <scope>NUCLEOTIDE SEQUENCE</scope>
    <source>
        <strain evidence="4">Duluth1</strain>
        <tissue evidence="4">Whole animal</tissue>
    </source>
</reference>
<dbReference type="Gene3D" id="2.120.10.30">
    <property type="entry name" value="TolB, C-terminal domain"/>
    <property type="match status" value="1"/>
</dbReference>
<dbReference type="InterPro" id="IPR000315">
    <property type="entry name" value="Znf_B-box"/>
</dbReference>
<dbReference type="EMBL" id="JAIWYP010000010">
    <property type="protein sequence ID" value="KAH3749231.1"/>
    <property type="molecule type" value="Genomic_DNA"/>
</dbReference>
<dbReference type="Proteomes" id="UP000828390">
    <property type="component" value="Unassembled WGS sequence"/>
</dbReference>
<gene>
    <name evidence="4" type="ORF">DPMN_183724</name>
</gene>
<keyword evidence="1" id="KW-0862">Zinc</keyword>
<dbReference type="GO" id="GO:0008270">
    <property type="term" value="F:zinc ion binding"/>
    <property type="evidence" value="ECO:0007669"/>
    <property type="project" value="UniProtKB-KW"/>
</dbReference>
<evidence type="ECO:0000313" key="4">
    <source>
        <dbReference type="EMBL" id="KAH3749231.1"/>
    </source>
</evidence>
<keyword evidence="1" id="KW-0863">Zinc-finger</keyword>
<dbReference type="CDD" id="cd19756">
    <property type="entry name" value="Bbox2"/>
    <property type="match status" value="1"/>
</dbReference>
<dbReference type="AlphaFoldDB" id="A0A9D4I3U8"/>
<evidence type="ECO:0000259" key="3">
    <source>
        <dbReference type="PROSITE" id="PS50119"/>
    </source>
</evidence>
<name>A0A9D4I3U8_DREPO</name>
<accession>A0A9D4I3U8</accession>